<dbReference type="Proteomes" id="UP001501581">
    <property type="component" value="Unassembled WGS sequence"/>
</dbReference>
<comment type="caution">
    <text evidence="2">The sequence shown here is derived from an EMBL/GenBank/DDBJ whole genome shotgun (WGS) entry which is preliminary data.</text>
</comment>
<dbReference type="RefSeq" id="WP_343996347.1">
    <property type="nucleotide sequence ID" value="NZ_BAAALG010000013.1"/>
</dbReference>
<evidence type="ECO:0000313" key="3">
    <source>
        <dbReference type="Proteomes" id="UP001501581"/>
    </source>
</evidence>
<dbReference type="EMBL" id="BAAALG010000013">
    <property type="protein sequence ID" value="GAA1112009.1"/>
    <property type="molecule type" value="Genomic_DNA"/>
</dbReference>
<proteinExistence type="predicted"/>
<evidence type="ECO:0008006" key="4">
    <source>
        <dbReference type="Google" id="ProtNLM"/>
    </source>
</evidence>
<evidence type="ECO:0000313" key="2">
    <source>
        <dbReference type="EMBL" id="GAA1112009.1"/>
    </source>
</evidence>
<name>A0ABP4EJF9_9ACTN</name>
<evidence type="ECO:0000256" key="1">
    <source>
        <dbReference type="SAM" id="MobiDB-lite"/>
    </source>
</evidence>
<reference evidence="3" key="1">
    <citation type="journal article" date="2019" name="Int. J. Syst. Evol. Microbiol.">
        <title>The Global Catalogue of Microorganisms (GCM) 10K type strain sequencing project: providing services to taxonomists for standard genome sequencing and annotation.</title>
        <authorList>
            <consortium name="The Broad Institute Genomics Platform"/>
            <consortium name="The Broad Institute Genome Sequencing Center for Infectious Disease"/>
            <person name="Wu L."/>
            <person name="Ma J."/>
        </authorList>
    </citation>
    <scope>NUCLEOTIDE SEQUENCE [LARGE SCALE GENOMIC DNA]</scope>
    <source>
        <strain evidence="3">JCM 13008</strain>
    </source>
</reference>
<feature type="region of interest" description="Disordered" evidence="1">
    <location>
        <begin position="1"/>
        <end position="25"/>
    </location>
</feature>
<sequence length="226" mass="23217">MIRPLPAYGRTGLASPRPGCVDRSTGKLRLAPWTAIKKMRANQDKRRCTGNERVLHWSVAATNAQPGKAGPRGATGVAGPTGPVGPTGTQGPAGVADYAYGRTQNGAGLNPGGTNTVIFAAPIATGDITSVGTGFSVTAGTYQVTLSARSESTNAAIWWVDTASDYTPHPGSQISFPAAANASAAITSSVTFVTTVANGEIFRPRYVSGAQANFRDIQLTIVKLAG</sequence>
<keyword evidence="3" id="KW-1185">Reference proteome</keyword>
<organism evidence="2 3">
    <name type="scientific">Nocardioides dubius</name>
    <dbReference type="NCBI Taxonomy" id="317019"/>
    <lineage>
        <taxon>Bacteria</taxon>
        <taxon>Bacillati</taxon>
        <taxon>Actinomycetota</taxon>
        <taxon>Actinomycetes</taxon>
        <taxon>Propionibacteriales</taxon>
        <taxon>Nocardioidaceae</taxon>
        <taxon>Nocardioides</taxon>
    </lineage>
</organism>
<gene>
    <name evidence="2" type="ORF">GCM10009668_36870</name>
</gene>
<accession>A0ABP4EJF9</accession>
<protein>
    <recommendedName>
        <fullName evidence="4">Collagen-like protein</fullName>
    </recommendedName>
</protein>